<reference evidence="3 4" key="1">
    <citation type="journal article" date="2014" name="Genome Biol. Evol.">
        <title>The secreted proteins of Achlya hypogyna and Thraustotheca clavata identify the ancestral oomycete secretome and reveal gene acquisitions by horizontal gene transfer.</title>
        <authorList>
            <person name="Misner I."/>
            <person name="Blouin N."/>
            <person name="Leonard G."/>
            <person name="Richards T.A."/>
            <person name="Lane C.E."/>
        </authorList>
    </citation>
    <scope>NUCLEOTIDE SEQUENCE [LARGE SCALE GENOMIC DNA]</scope>
    <source>
        <strain evidence="3 4">ATCC 48635</strain>
    </source>
</reference>
<feature type="region of interest" description="Disordered" evidence="2">
    <location>
        <begin position="278"/>
        <end position="311"/>
    </location>
</feature>
<evidence type="ECO:0000256" key="2">
    <source>
        <dbReference type="SAM" id="MobiDB-lite"/>
    </source>
</evidence>
<evidence type="ECO:0000313" key="3">
    <source>
        <dbReference type="EMBL" id="OQR86869.1"/>
    </source>
</evidence>
<sequence>MEARTRLQGIFAAGGGDSTNDALRYSAPKEPTRAAAPAATTTAASDTPAIIYSAQVQLHKYDPVRKEYSASYPNVGCIIIGSNATYSVLFYKQTKEHISLTPVTTTVRATLQANGYVNLYDAVGDNYSARFASEADAQTFIRTLFLTKIHVGIWGAGQFGSIATDTLTKEELSAVDGRVINTGDTVGVAFSVWRIVGNAACAPVDVVTKYPPFEKATSGSDMRKFKIGDKAERIAALEEGTVGMKKGGTRILLAPPAKTNGKDWYIVQIEVLKIRTDRADGEAPTRRATAPPTAAPATAPSTVDAPVATPVPPTRDLVPFADEASTLESQRQALKDMEAKLAEETRAFQMKRDSAAYGMAPMYQPPPSYMPPPVQGYPTWPLAAGKSLDTMLLELHTKVDHLIRIAPPAPNSTTGLLGLSDATSTLRGVERLVGENDRLLGQLNLQNQQFQAYEAKYDDAQRSVAKLQAEKAQWKDQLALAQAEAANLTAARDAALTQASRLHQEVQQLRFAFYQKQQAASDTDMREQELTFEKDARMRAETALKHETMARSMLEQEVALLKKQAANLTSLHESEVHSQKLGLDRALAQAAETHRQEIERLQEAFDQEKAAWVATPAPDTAALQAAYEELREDHDALSADLARAKAAVAAHAAEAENLETEKTLRMQRITELEELQAFQASAREQEVRALTDQVQALEERLREVPTVPVADGECALCATADSRVAEAVAKEEAAARALEQAEGLRREAQELLLAGPEMPTAPANVGELFKEVVNDVFSRFQDVFEDEVALDGNQVLKDIRKILKHSTKEVLAKMEPTE</sequence>
<dbReference type="PANTHER" id="PTHR44927:SF1">
    <property type="entry name" value="FK506-BINDING PROTEIN 15"/>
    <property type="match status" value="1"/>
</dbReference>
<evidence type="ECO:0000313" key="4">
    <source>
        <dbReference type="Proteomes" id="UP000243579"/>
    </source>
</evidence>
<feature type="compositionally biased region" description="Low complexity" evidence="2">
    <location>
        <begin position="286"/>
        <end position="308"/>
    </location>
</feature>
<feature type="coiled-coil region" evidence="1">
    <location>
        <begin position="727"/>
        <end position="754"/>
    </location>
</feature>
<keyword evidence="1" id="KW-0175">Coiled coil</keyword>
<proteinExistence type="predicted"/>
<dbReference type="Gene3D" id="3.10.50.40">
    <property type="match status" value="1"/>
</dbReference>
<organism evidence="3 4">
    <name type="scientific">Achlya hypogyna</name>
    <name type="common">Oomycete</name>
    <name type="synonym">Protoachlya hypogyna</name>
    <dbReference type="NCBI Taxonomy" id="1202772"/>
    <lineage>
        <taxon>Eukaryota</taxon>
        <taxon>Sar</taxon>
        <taxon>Stramenopiles</taxon>
        <taxon>Oomycota</taxon>
        <taxon>Saprolegniomycetes</taxon>
        <taxon>Saprolegniales</taxon>
        <taxon>Achlyaceae</taxon>
        <taxon>Achlya</taxon>
    </lineage>
</organism>
<dbReference type="STRING" id="1202772.A0A1V9YMC8"/>
<protein>
    <submittedName>
        <fullName evidence="3">Uncharacterized protein</fullName>
    </submittedName>
</protein>
<keyword evidence="4" id="KW-1185">Reference proteome</keyword>
<dbReference type="EMBL" id="JNBR01001476">
    <property type="protein sequence ID" value="OQR86869.1"/>
    <property type="molecule type" value="Genomic_DNA"/>
</dbReference>
<dbReference type="OrthoDB" id="77911at2759"/>
<accession>A0A1V9YMC8</accession>
<comment type="caution">
    <text evidence="3">The sequence shown here is derived from an EMBL/GenBank/DDBJ whole genome shotgun (WGS) entry which is preliminary data.</text>
</comment>
<dbReference type="Proteomes" id="UP000243579">
    <property type="component" value="Unassembled WGS sequence"/>
</dbReference>
<name>A0A1V9YMC8_ACHHY</name>
<dbReference type="AlphaFoldDB" id="A0A1V9YMC8"/>
<evidence type="ECO:0000256" key="1">
    <source>
        <dbReference type="SAM" id="Coils"/>
    </source>
</evidence>
<feature type="coiled-coil region" evidence="1">
    <location>
        <begin position="551"/>
        <end position="700"/>
    </location>
</feature>
<dbReference type="GO" id="GO:0003755">
    <property type="term" value="F:peptidyl-prolyl cis-trans isomerase activity"/>
    <property type="evidence" value="ECO:0007669"/>
    <property type="project" value="InterPro"/>
</dbReference>
<dbReference type="SUPFAM" id="SSF54534">
    <property type="entry name" value="FKBP-like"/>
    <property type="match status" value="1"/>
</dbReference>
<dbReference type="InterPro" id="IPR046357">
    <property type="entry name" value="PPIase_dom_sf"/>
</dbReference>
<feature type="coiled-coil region" evidence="1">
    <location>
        <begin position="443"/>
        <end position="491"/>
    </location>
</feature>
<dbReference type="PANTHER" id="PTHR44927">
    <property type="entry name" value="FK506-BINDING PROTEIN 15"/>
    <property type="match status" value="1"/>
</dbReference>
<gene>
    <name evidence="3" type="ORF">ACHHYP_09814</name>
</gene>